<reference evidence="7" key="1">
    <citation type="submission" date="2023-04" db="EMBL/GenBank/DDBJ databases">
        <title>Ambrosiozyma monospora NBRC 1965.</title>
        <authorList>
            <person name="Ichikawa N."/>
            <person name="Sato H."/>
            <person name="Tonouchi N."/>
        </authorList>
    </citation>
    <scope>NUCLEOTIDE SEQUENCE</scope>
    <source>
        <strain evidence="7">NBRC 1965</strain>
    </source>
</reference>
<proteinExistence type="predicted"/>
<dbReference type="OrthoDB" id="73612at2759"/>
<dbReference type="PANTHER" id="PTHR13377:SF3">
    <property type="entry name" value="TRANSMEMBRANE PROTEIN 115"/>
    <property type="match status" value="1"/>
</dbReference>
<keyword evidence="8" id="KW-1185">Reference proteome</keyword>
<feature type="transmembrane region" description="Helical" evidence="6">
    <location>
        <begin position="154"/>
        <end position="173"/>
    </location>
</feature>
<evidence type="ECO:0000313" key="7">
    <source>
        <dbReference type="EMBL" id="GMG56407.1"/>
    </source>
</evidence>
<keyword evidence="2 6" id="KW-0812">Transmembrane</keyword>
<organism evidence="7 8">
    <name type="scientific">Ambrosiozyma monospora</name>
    <name type="common">Yeast</name>
    <name type="synonym">Endomycopsis monosporus</name>
    <dbReference type="NCBI Taxonomy" id="43982"/>
    <lineage>
        <taxon>Eukaryota</taxon>
        <taxon>Fungi</taxon>
        <taxon>Dikarya</taxon>
        <taxon>Ascomycota</taxon>
        <taxon>Saccharomycotina</taxon>
        <taxon>Pichiomycetes</taxon>
        <taxon>Pichiales</taxon>
        <taxon>Pichiaceae</taxon>
        <taxon>Ambrosiozyma</taxon>
    </lineage>
</organism>
<dbReference type="GO" id="GO:0005794">
    <property type="term" value="C:Golgi apparatus"/>
    <property type="evidence" value="ECO:0007669"/>
    <property type="project" value="TreeGrafter"/>
</dbReference>
<evidence type="ECO:0000256" key="6">
    <source>
        <dbReference type="SAM" id="Phobius"/>
    </source>
</evidence>
<keyword evidence="4 6" id="KW-0472">Membrane</keyword>
<dbReference type="AlphaFoldDB" id="A0A9W6Z782"/>
<comment type="subcellular location">
    <subcellularLocation>
        <location evidence="1">Membrane</location>
        <topology evidence="1">Multi-pass membrane protein</topology>
    </subcellularLocation>
</comment>
<accession>A0A9W6Z782</accession>
<feature type="region of interest" description="Disordered" evidence="5">
    <location>
        <begin position="341"/>
        <end position="373"/>
    </location>
</feature>
<feature type="compositionally biased region" description="Low complexity" evidence="5">
    <location>
        <begin position="349"/>
        <end position="373"/>
    </location>
</feature>
<dbReference type="EMBL" id="BSXU01007549">
    <property type="protein sequence ID" value="GMG56407.1"/>
    <property type="molecule type" value="Genomic_DNA"/>
</dbReference>
<dbReference type="PANTHER" id="PTHR13377">
    <property type="entry name" value="PLACENTAL PROTEIN 6"/>
    <property type="match status" value="1"/>
</dbReference>
<evidence type="ECO:0000256" key="5">
    <source>
        <dbReference type="SAM" id="MobiDB-lite"/>
    </source>
</evidence>
<dbReference type="GO" id="GO:0016020">
    <property type="term" value="C:membrane"/>
    <property type="evidence" value="ECO:0007669"/>
    <property type="project" value="UniProtKB-SubCell"/>
</dbReference>
<protein>
    <submittedName>
        <fullName evidence="7">Unnamed protein product</fullName>
    </submittedName>
</protein>
<keyword evidence="3 6" id="KW-1133">Transmembrane helix</keyword>
<evidence type="ECO:0000256" key="4">
    <source>
        <dbReference type="ARBA" id="ARBA00023136"/>
    </source>
</evidence>
<evidence type="ECO:0000256" key="2">
    <source>
        <dbReference type="ARBA" id="ARBA00022692"/>
    </source>
</evidence>
<dbReference type="Pfam" id="PF08551">
    <property type="entry name" value="DUF1751"/>
    <property type="match status" value="2"/>
</dbReference>
<dbReference type="SMART" id="SM01160">
    <property type="entry name" value="DUF1751"/>
    <property type="match status" value="1"/>
</dbReference>
<evidence type="ECO:0000256" key="3">
    <source>
        <dbReference type="ARBA" id="ARBA00022989"/>
    </source>
</evidence>
<evidence type="ECO:0000313" key="8">
    <source>
        <dbReference type="Proteomes" id="UP001165063"/>
    </source>
</evidence>
<feature type="transmembrane region" description="Helical" evidence="6">
    <location>
        <begin position="124"/>
        <end position="147"/>
    </location>
</feature>
<feature type="transmembrane region" description="Helical" evidence="6">
    <location>
        <begin position="12"/>
        <end position="32"/>
    </location>
</feature>
<gene>
    <name evidence="7" type="ORF">Amon01_000847400</name>
</gene>
<evidence type="ECO:0000256" key="1">
    <source>
        <dbReference type="ARBA" id="ARBA00004141"/>
    </source>
</evidence>
<sequence>MAHIRISTVTISYTAVFFLLLAISLSALTSFVRVQTYYTSVSVQPNVSFNEIIIPTLQLVPSQFFYYPWTLLTETFVETSILKFFVALIVLFAGVNYLDSNWNVTNSSNSNSADAKVVNVTAKYIIIVSLLTNVTSVLIKVFLALAFNAVDLRLPLSHGIYSILMSFVVVFKQLSPEHNLKLFKVWSIRVRQIPFIILCIATLASILLQSLEPVIPIYNNFYISWAYLRYYQFNVTAELLPTSSSGIQQTSLVKGDASDTFAFIQFFPEEIHRFLKPVCRAVYHTSALLGLIRPFNDDDIESSNLRTIKRLNTTATSVTRDIADRRRQVALKMLEQRVGSAGGVDSLRGSSAGSTGDNASSSANATNGSEEAI</sequence>
<dbReference type="Proteomes" id="UP001165063">
    <property type="component" value="Unassembled WGS sequence"/>
</dbReference>
<feature type="transmembrane region" description="Helical" evidence="6">
    <location>
        <begin position="81"/>
        <end position="98"/>
    </location>
</feature>
<dbReference type="GO" id="GO:0006890">
    <property type="term" value="P:retrograde vesicle-mediated transport, Golgi to endoplasmic reticulum"/>
    <property type="evidence" value="ECO:0007669"/>
    <property type="project" value="InterPro"/>
</dbReference>
<comment type="caution">
    <text evidence="7">The sequence shown here is derived from an EMBL/GenBank/DDBJ whole genome shotgun (WGS) entry which is preliminary data.</text>
</comment>
<name>A0A9W6Z782_AMBMO</name>
<dbReference type="InterPro" id="IPR013861">
    <property type="entry name" value="TMEM115/Pdh1/Rbl19"/>
</dbReference>
<feature type="transmembrane region" description="Helical" evidence="6">
    <location>
        <begin position="193"/>
        <end position="211"/>
    </location>
</feature>